<gene>
    <name evidence="1" type="ORF">CYLTODRAFT_424680</name>
</gene>
<evidence type="ECO:0008006" key="3">
    <source>
        <dbReference type="Google" id="ProtNLM"/>
    </source>
</evidence>
<evidence type="ECO:0000313" key="2">
    <source>
        <dbReference type="Proteomes" id="UP000054007"/>
    </source>
</evidence>
<dbReference type="InterPro" id="IPR017264">
    <property type="entry name" value="Ribosomal_mS37_fun"/>
</dbReference>
<organism evidence="1 2">
    <name type="scientific">Cylindrobasidium torrendii FP15055 ss-10</name>
    <dbReference type="NCBI Taxonomy" id="1314674"/>
    <lineage>
        <taxon>Eukaryota</taxon>
        <taxon>Fungi</taxon>
        <taxon>Dikarya</taxon>
        <taxon>Basidiomycota</taxon>
        <taxon>Agaricomycotina</taxon>
        <taxon>Agaricomycetes</taxon>
        <taxon>Agaricomycetidae</taxon>
        <taxon>Agaricales</taxon>
        <taxon>Marasmiineae</taxon>
        <taxon>Physalacriaceae</taxon>
        <taxon>Cylindrobasidium</taxon>
    </lineage>
</organism>
<dbReference type="STRING" id="1314674.A0A0D7B365"/>
<keyword evidence="2" id="KW-1185">Reference proteome</keyword>
<dbReference type="GO" id="GO:0005763">
    <property type="term" value="C:mitochondrial small ribosomal subunit"/>
    <property type="evidence" value="ECO:0007669"/>
    <property type="project" value="TreeGrafter"/>
</dbReference>
<dbReference type="AlphaFoldDB" id="A0A0D7B365"/>
<protein>
    <recommendedName>
        <fullName evidence="3">37S ribosomal protein mrp10, mitochondrial</fullName>
    </recommendedName>
</protein>
<sequence>MVHIKELKVRPKKRTMYGMCSMQFMGLLGCWSASKDLQSTGACKLAAESLLLCMRTTVPEGRKPRPAINYHLSRLRKRLQ</sequence>
<evidence type="ECO:0000313" key="1">
    <source>
        <dbReference type="EMBL" id="KIY65033.1"/>
    </source>
</evidence>
<dbReference type="PANTHER" id="PTHR28066:SF1">
    <property type="entry name" value="SMALL RIBOSOMAL SUBUNIT PROTEIN MS37"/>
    <property type="match status" value="1"/>
</dbReference>
<proteinExistence type="predicted"/>
<dbReference type="PROSITE" id="PS51257">
    <property type="entry name" value="PROKAR_LIPOPROTEIN"/>
    <property type="match status" value="1"/>
</dbReference>
<dbReference type="Proteomes" id="UP000054007">
    <property type="component" value="Unassembled WGS sequence"/>
</dbReference>
<name>A0A0D7B365_9AGAR</name>
<dbReference type="EMBL" id="KN880607">
    <property type="protein sequence ID" value="KIY65033.1"/>
    <property type="molecule type" value="Genomic_DNA"/>
</dbReference>
<dbReference type="OrthoDB" id="2210at2759"/>
<dbReference type="GO" id="GO:0032543">
    <property type="term" value="P:mitochondrial translation"/>
    <property type="evidence" value="ECO:0007669"/>
    <property type="project" value="InterPro"/>
</dbReference>
<reference evidence="1 2" key="1">
    <citation type="journal article" date="2015" name="Fungal Genet. Biol.">
        <title>Evolution of novel wood decay mechanisms in Agaricales revealed by the genome sequences of Fistulina hepatica and Cylindrobasidium torrendii.</title>
        <authorList>
            <person name="Floudas D."/>
            <person name="Held B.W."/>
            <person name="Riley R."/>
            <person name="Nagy L.G."/>
            <person name="Koehler G."/>
            <person name="Ransdell A.S."/>
            <person name="Younus H."/>
            <person name="Chow J."/>
            <person name="Chiniquy J."/>
            <person name="Lipzen A."/>
            <person name="Tritt A."/>
            <person name="Sun H."/>
            <person name="Haridas S."/>
            <person name="LaButti K."/>
            <person name="Ohm R.A."/>
            <person name="Kues U."/>
            <person name="Blanchette R.A."/>
            <person name="Grigoriev I.V."/>
            <person name="Minto R.E."/>
            <person name="Hibbett D.S."/>
        </authorList>
    </citation>
    <scope>NUCLEOTIDE SEQUENCE [LARGE SCALE GENOMIC DNA]</scope>
    <source>
        <strain evidence="1 2">FP15055 ss-10</strain>
    </source>
</reference>
<dbReference type="GO" id="GO:0003735">
    <property type="term" value="F:structural constituent of ribosome"/>
    <property type="evidence" value="ECO:0007669"/>
    <property type="project" value="InterPro"/>
</dbReference>
<dbReference type="PANTHER" id="PTHR28066">
    <property type="entry name" value="37S RIBOSOMAL PROTEIN MRP10, MITOCHONDRIAL"/>
    <property type="match status" value="1"/>
</dbReference>
<accession>A0A0D7B365</accession>